<protein>
    <submittedName>
        <fullName evidence="1">Uncharacterized protein</fullName>
    </submittedName>
</protein>
<reference evidence="1 2" key="2">
    <citation type="submission" date="2016-08" db="EMBL/GenBank/DDBJ databases">
        <title>Pervasive Adenine N6-methylation of Active Genes in Fungi.</title>
        <authorList>
            <consortium name="DOE Joint Genome Institute"/>
            <person name="Mondo S.J."/>
            <person name="Dannebaum R.O."/>
            <person name="Kuo R.C."/>
            <person name="Labutti K."/>
            <person name="Haridas S."/>
            <person name="Kuo A."/>
            <person name="Salamov A."/>
            <person name="Ahrendt S.R."/>
            <person name="Lipzen A."/>
            <person name="Sullivan W."/>
            <person name="Andreopoulos W.B."/>
            <person name="Clum A."/>
            <person name="Lindquist E."/>
            <person name="Daum C."/>
            <person name="Ramamoorthy G.K."/>
            <person name="Gryganskyi A."/>
            <person name="Culley D."/>
            <person name="Magnuson J.K."/>
            <person name="James T.Y."/>
            <person name="O'Malley M.A."/>
            <person name="Stajich J.E."/>
            <person name="Spatafora J.W."/>
            <person name="Visel A."/>
            <person name="Grigoriev I.V."/>
        </authorList>
    </citation>
    <scope>NUCLEOTIDE SEQUENCE [LARGE SCALE GENOMIC DNA]</scope>
    <source>
        <strain evidence="1 2">S4</strain>
    </source>
</reference>
<organism evidence="1 2">
    <name type="scientific">Anaeromyces robustus</name>
    <dbReference type="NCBI Taxonomy" id="1754192"/>
    <lineage>
        <taxon>Eukaryota</taxon>
        <taxon>Fungi</taxon>
        <taxon>Fungi incertae sedis</taxon>
        <taxon>Chytridiomycota</taxon>
        <taxon>Chytridiomycota incertae sedis</taxon>
        <taxon>Neocallimastigomycetes</taxon>
        <taxon>Neocallimastigales</taxon>
        <taxon>Neocallimastigaceae</taxon>
        <taxon>Anaeromyces</taxon>
    </lineage>
</organism>
<comment type="caution">
    <text evidence="1">The sequence shown here is derived from an EMBL/GenBank/DDBJ whole genome shotgun (WGS) entry which is preliminary data.</text>
</comment>
<name>A0A1Y1WSL0_9FUNG</name>
<dbReference type="Proteomes" id="UP000193944">
    <property type="component" value="Unassembled WGS sequence"/>
</dbReference>
<evidence type="ECO:0000313" key="1">
    <source>
        <dbReference type="EMBL" id="ORX76530.1"/>
    </source>
</evidence>
<dbReference type="AlphaFoldDB" id="A0A1Y1WSL0"/>
<dbReference type="EMBL" id="MCFG01000293">
    <property type="protein sequence ID" value="ORX76530.1"/>
    <property type="molecule type" value="Genomic_DNA"/>
</dbReference>
<dbReference type="OrthoDB" id="10599615at2759"/>
<reference evidence="1 2" key="1">
    <citation type="submission" date="2016-08" db="EMBL/GenBank/DDBJ databases">
        <title>A Parts List for Fungal Cellulosomes Revealed by Comparative Genomics.</title>
        <authorList>
            <consortium name="DOE Joint Genome Institute"/>
            <person name="Haitjema C.H."/>
            <person name="Gilmore S.P."/>
            <person name="Henske J.K."/>
            <person name="Solomon K.V."/>
            <person name="De Groot R."/>
            <person name="Kuo A."/>
            <person name="Mondo S.J."/>
            <person name="Salamov A.A."/>
            <person name="Labutti K."/>
            <person name="Zhao Z."/>
            <person name="Chiniquy J."/>
            <person name="Barry K."/>
            <person name="Brewer H.M."/>
            <person name="Purvine S.O."/>
            <person name="Wright A.T."/>
            <person name="Boxma B."/>
            <person name="Van Alen T."/>
            <person name="Hackstein J.H."/>
            <person name="Baker S.E."/>
            <person name="Grigoriev I.V."/>
            <person name="O'Malley M.A."/>
        </authorList>
    </citation>
    <scope>NUCLEOTIDE SEQUENCE [LARGE SCALE GENOMIC DNA]</scope>
    <source>
        <strain evidence="1 2">S4</strain>
    </source>
</reference>
<sequence>MAILLLALYSSLGLTVVAAYIKFIHLPIRAKRSKRRVMQDNSAFIPSGTSPFAENIIEVEEITTSDAELPSPPEAHQIIKNKHENVISIDISSLRTPPTSINSLFPHTSVLM</sequence>
<accession>A0A1Y1WSL0</accession>
<keyword evidence="2" id="KW-1185">Reference proteome</keyword>
<proteinExistence type="predicted"/>
<gene>
    <name evidence="1" type="ORF">BCR32DRAFT_329309</name>
</gene>
<evidence type="ECO:0000313" key="2">
    <source>
        <dbReference type="Proteomes" id="UP000193944"/>
    </source>
</evidence>
<feature type="non-terminal residue" evidence="1">
    <location>
        <position position="112"/>
    </location>
</feature>